<dbReference type="InterPro" id="IPR025532">
    <property type="entry name" value="G6P_1-epimerase"/>
</dbReference>
<dbReference type="GO" id="GO:0005975">
    <property type="term" value="P:carbohydrate metabolic process"/>
    <property type="evidence" value="ECO:0007669"/>
    <property type="project" value="InterPro"/>
</dbReference>
<evidence type="ECO:0000313" key="8">
    <source>
        <dbReference type="Proteomes" id="UP000217349"/>
    </source>
</evidence>
<feature type="active site" evidence="5">
    <location>
        <position position="260"/>
    </location>
</feature>
<dbReference type="Proteomes" id="UP000217349">
    <property type="component" value="Chromosome"/>
</dbReference>
<reference evidence="6" key="3">
    <citation type="submission" date="2017-09" db="EMBL/GenBank/DDBJ databases">
        <authorList>
            <person name="Goris T."/>
        </authorList>
    </citation>
    <scope>NUCLEOTIDE SEQUENCE</scope>
    <source>
        <strain evidence="6">JPD-1</strain>
    </source>
</reference>
<evidence type="ECO:0000256" key="4">
    <source>
        <dbReference type="PIRNR" id="PIRNR016020"/>
    </source>
</evidence>
<dbReference type="OrthoDB" id="9795355at2"/>
<dbReference type="EC" id="5.1.3.15" evidence="4"/>
<reference evidence="7 9" key="1">
    <citation type="journal article" date="2017" name="Environ. Sci. Technol.">
        <title>Organohalide Respiration with Chlorinated Ethenes under Low pH Conditions.</title>
        <authorList>
            <person name="Yang Y."/>
            <person name="Capiro N.L."/>
            <person name="Marcet T.F."/>
            <person name="Yan J."/>
            <person name="Pennell K.D."/>
            <person name="Loffler F.E."/>
        </authorList>
    </citation>
    <scope>NUCLEOTIDE SEQUENCE [LARGE SCALE GENOMIC DNA]</scope>
    <source>
        <strain evidence="7 9">ACSDCE</strain>
    </source>
</reference>
<dbReference type="GO" id="GO:0030246">
    <property type="term" value="F:carbohydrate binding"/>
    <property type="evidence" value="ECO:0007669"/>
    <property type="project" value="UniProtKB-UniRule"/>
</dbReference>
<evidence type="ECO:0000313" key="6">
    <source>
        <dbReference type="EMBL" id="ATB69502.1"/>
    </source>
</evidence>
<keyword evidence="3 4" id="KW-0413">Isomerase</keyword>
<proteinExistence type="inferred from homology"/>
<dbReference type="Proteomes" id="UP000502831">
    <property type="component" value="Chromosome"/>
</dbReference>
<evidence type="ECO:0000313" key="7">
    <source>
        <dbReference type="EMBL" id="QIR77135.1"/>
    </source>
</evidence>
<evidence type="ECO:0000256" key="2">
    <source>
        <dbReference type="ARBA" id="ARBA00005866"/>
    </source>
</evidence>
<accession>A0A290HD68</accession>
<organism evidence="6 8">
    <name type="scientific">Sulfurospirillum diekertiae</name>
    <dbReference type="NCBI Taxonomy" id="1854492"/>
    <lineage>
        <taxon>Bacteria</taxon>
        <taxon>Pseudomonadati</taxon>
        <taxon>Campylobacterota</taxon>
        <taxon>Epsilonproteobacteria</taxon>
        <taxon>Campylobacterales</taxon>
        <taxon>Sulfurospirillaceae</taxon>
        <taxon>Sulfurospirillum</taxon>
    </lineage>
</organism>
<evidence type="ECO:0000256" key="1">
    <source>
        <dbReference type="ARBA" id="ARBA00001096"/>
    </source>
</evidence>
<dbReference type="PIRSF" id="PIRSF016020">
    <property type="entry name" value="PHexose_mutarotase"/>
    <property type="match status" value="1"/>
</dbReference>
<dbReference type="PANTHER" id="PTHR11122:SF13">
    <property type="entry name" value="GLUCOSE-6-PHOSPHATE 1-EPIMERASE"/>
    <property type="match status" value="1"/>
</dbReference>
<gene>
    <name evidence="7" type="ORF">FA584_13405</name>
    <name evidence="6" type="ORF">SJPD1_1392</name>
</gene>
<dbReference type="InterPro" id="IPR011013">
    <property type="entry name" value="Gal_mutarotase_sf_dom"/>
</dbReference>
<dbReference type="SUPFAM" id="SSF74650">
    <property type="entry name" value="Galactose mutarotase-like"/>
    <property type="match status" value="1"/>
</dbReference>
<dbReference type="RefSeq" id="WP_096046565.1">
    <property type="nucleotide sequence ID" value="NZ_CP023275.1"/>
</dbReference>
<dbReference type="KEGG" id="sulj:SJPD1_1392"/>
<keyword evidence="6" id="KW-0282">Flagellum</keyword>
<reference evidence="7" key="5">
    <citation type="submission" date="2020-08" db="EMBL/GenBank/DDBJ databases">
        <authorList>
            <person name="Yang Y."/>
            <person name="Huo L."/>
            <person name="Yan J."/>
        </authorList>
    </citation>
    <scope>NUCLEOTIDE SEQUENCE</scope>
    <source>
        <strain evidence="7">ACSDCE</strain>
    </source>
</reference>
<accession>A0A6G9VWS4</accession>
<dbReference type="Gene3D" id="2.70.98.10">
    <property type="match status" value="1"/>
</dbReference>
<evidence type="ECO:0000313" key="9">
    <source>
        <dbReference type="Proteomes" id="UP000502831"/>
    </source>
</evidence>
<dbReference type="EMBL" id="CP023275">
    <property type="protein sequence ID" value="ATB69502.1"/>
    <property type="molecule type" value="Genomic_DNA"/>
</dbReference>
<reference evidence="6" key="4">
    <citation type="journal article" date="2020" name="MicrobiologyOpen">
        <title>Tetrachloroethene respiration in Sulfurospirillum species is regulated by a two-component system as unraveled by comparative genomics, transcriptomics, and regulator binding studies.</title>
        <authorList>
            <person name="Esken J."/>
            <person name="Goris T."/>
            <person name="Gadkari J."/>
            <person name="Bischler T."/>
            <person name="Forstner K.U."/>
            <person name="Sharma C.M."/>
            <person name="Diekert G."/>
            <person name="Schubert T."/>
        </authorList>
    </citation>
    <scope>NUCLEOTIDE SEQUENCE</scope>
    <source>
        <strain evidence="6">JPD-1</strain>
    </source>
</reference>
<keyword evidence="6" id="KW-0966">Cell projection</keyword>
<name>A0A290HD68_9BACT</name>
<dbReference type="EMBL" id="CP039734">
    <property type="protein sequence ID" value="QIR77135.1"/>
    <property type="molecule type" value="Genomic_DNA"/>
</dbReference>
<dbReference type="InterPro" id="IPR008183">
    <property type="entry name" value="Aldose_1/G6P_1-epimerase"/>
</dbReference>
<reference evidence="8" key="2">
    <citation type="submission" date="2017-09" db="EMBL/GenBank/DDBJ databases">
        <title>The complete genome of Sulfurospirillum sp. JPD-1.</title>
        <authorList>
            <person name="Goris T."/>
        </authorList>
    </citation>
    <scope>NUCLEOTIDE SEQUENCE [LARGE SCALE GENOMIC DNA]</scope>
    <source>
        <strain evidence="8">JPD-1</strain>
    </source>
</reference>
<protein>
    <recommendedName>
        <fullName evidence="4">Putative glucose-6-phosphate 1-epimerase</fullName>
        <ecNumber evidence="4">5.1.3.15</ecNumber>
    </recommendedName>
</protein>
<evidence type="ECO:0000256" key="5">
    <source>
        <dbReference type="PIRSR" id="PIRSR016020-1"/>
    </source>
</evidence>
<evidence type="ECO:0000256" key="3">
    <source>
        <dbReference type="ARBA" id="ARBA00023235"/>
    </source>
</evidence>
<dbReference type="InterPro" id="IPR014718">
    <property type="entry name" value="GH-type_carb-bd"/>
</dbReference>
<dbReference type="Pfam" id="PF01263">
    <property type="entry name" value="Aldose_epim"/>
    <property type="match status" value="1"/>
</dbReference>
<keyword evidence="6" id="KW-0969">Cilium</keyword>
<comment type="catalytic activity">
    <reaction evidence="1">
        <text>alpha-D-glucose 6-phosphate = beta-D-glucose 6-phosphate</text>
        <dbReference type="Rhea" id="RHEA:16249"/>
        <dbReference type="ChEBI" id="CHEBI:58225"/>
        <dbReference type="ChEBI" id="CHEBI:58247"/>
        <dbReference type="EC" id="5.1.3.15"/>
    </reaction>
</comment>
<sequence length="284" mass="32320">MVGICWCKNSWRASINTQYLTTTALGFELHHPLFDATILKQGAQLIHFQPKEGEPLFWCADLSTFEKGKAFRGGVPLCWPWFGKAGIPSHGFARIVEWTLLSYVEKEEGIKLVFELCDTAFTRTIWPYAFNTHLTMVLGEEVELSLHVKADKESTAALHSYFTCKDINDVNVRGLGLTYIDALLGGKPCEEDNTPLHVNYAIDRIYTHPDAKTTLQEKERTITITHKNHSDVVVWNPWLEGSAKLSDMNENDYTKMLCIESARITKPLMCDDHLHVTIQVERFS</sequence>
<dbReference type="AlphaFoldDB" id="A0A290HD68"/>
<feature type="active site" evidence="5">
    <location>
        <position position="159"/>
    </location>
</feature>
<comment type="similarity">
    <text evidence="2 4">Belongs to the glucose-6-phosphate 1-epimerase family.</text>
</comment>
<dbReference type="GO" id="GO:0047938">
    <property type="term" value="F:glucose-6-phosphate 1-epimerase activity"/>
    <property type="evidence" value="ECO:0007669"/>
    <property type="project" value="UniProtKB-UniRule"/>
</dbReference>
<dbReference type="CDD" id="cd09020">
    <property type="entry name" value="D-hex-6-P-epi_like"/>
    <property type="match status" value="1"/>
</dbReference>
<dbReference type="PANTHER" id="PTHR11122">
    <property type="entry name" value="APOSPORY-ASSOCIATED PROTEIN C-RELATED"/>
    <property type="match status" value="1"/>
</dbReference>